<dbReference type="OrthoDB" id="9812094at2"/>
<organism evidence="7 8">
    <name type="scientific">Taibaiella chishuiensis</name>
    <dbReference type="NCBI Taxonomy" id="1434707"/>
    <lineage>
        <taxon>Bacteria</taxon>
        <taxon>Pseudomonadati</taxon>
        <taxon>Bacteroidota</taxon>
        <taxon>Chitinophagia</taxon>
        <taxon>Chitinophagales</taxon>
        <taxon>Chitinophagaceae</taxon>
        <taxon>Taibaiella</taxon>
    </lineage>
</organism>
<feature type="transmembrane region" description="Helical" evidence="6">
    <location>
        <begin position="47"/>
        <end position="66"/>
    </location>
</feature>
<keyword evidence="8" id="KW-1185">Reference proteome</keyword>
<dbReference type="GO" id="GO:0005886">
    <property type="term" value="C:plasma membrane"/>
    <property type="evidence" value="ECO:0007669"/>
    <property type="project" value="UniProtKB-SubCell"/>
</dbReference>
<evidence type="ECO:0000256" key="5">
    <source>
        <dbReference type="ARBA" id="ARBA00023136"/>
    </source>
</evidence>
<comment type="subcellular location">
    <subcellularLocation>
        <location evidence="1">Cell membrane</location>
        <topology evidence="1">Multi-pass membrane protein</topology>
    </subcellularLocation>
</comment>
<keyword evidence="2" id="KW-1003">Cell membrane</keyword>
<keyword evidence="5 6" id="KW-0472">Membrane</keyword>
<dbReference type="PANTHER" id="PTHR39087:SF2">
    <property type="entry name" value="UPF0104 MEMBRANE PROTEIN MJ1595"/>
    <property type="match status" value="1"/>
</dbReference>
<evidence type="ECO:0000256" key="3">
    <source>
        <dbReference type="ARBA" id="ARBA00022692"/>
    </source>
</evidence>
<dbReference type="NCBIfam" id="TIGR00374">
    <property type="entry name" value="flippase-like domain"/>
    <property type="match status" value="1"/>
</dbReference>
<evidence type="ECO:0000313" key="7">
    <source>
        <dbReference type="EMBL" id="PSK95027.1"/>
    </source>
</evidence>
<feature type="transmembrane region" description="Helical" evidence="6">
    <location>
        <begin position="223"/>
        <end position="246"/>
    </location>
</feature>
<reference evidence="7 8" key="1">
    <citation type="submission" date="2018-03" db="EMBL/GenBank/DDBJ databases">
        <title>Genomic Encyclopedia of Type Strains, Phase III (KMG-III): the genomes of soil and plant-associated and newly described type strains.</title>
        <authorList>
            <person name="Whitman W."/>
        </authorList>
    </citation>
    <scope>NUCLEOTIDE SEQUENCE [LARGE SCALE GENOMIC DNA]</scope>
    <source>
        <strain evidence="7 8">CGMCC 1.12700</strain>
    </source>
</reference>
<dbReference type="Proteomes" id="UP000240572">
    <property type="component" value="Unassembled WGS sequence"/>
</dbReference>
<feature type="transmembrane region" description="Helical" evidence="6">
    <location>
        <begin position="130"/>
        <end position="151"/>
    </location>
</feature>
<dbReference type="PANTHER" id="PTHR39087">
    <property type="entry name" value="UPF0104 MEMBRANE PROTEIN MJ1595"/>
    <property type="match status" value="1"/>
</dbReference>
<dbReference type="InterPro" id="IPR022791">
    <property type="entry name" value="L-PG_synthase/AglD"/>
</dbReference>
<sequence>MSKKTASTILQLIVFLGLGVALILWRYQAINETEKKAMFEAFSHVRWWLGVPILVIGFLSHLFRALRWKQLLQPLDIYPSVPNITFSVLIGYLANALVPRLGEVAKCTVLAKYEKVPADKLVGTIIAERAFDLVCLVLILFITLGLQYNIIYPFARDLYMKLFTDSSGNFIWLRIVIALAIALGGILAIVLLYRKIKNSKVGHIIKGIGEGLKAIGQVKRKGVFLLYSLLIWSMYTLAVVVGFYALPETEHITPLAGLAVITFGSVGMIATPGGIGAYPVIVAQVLLLYGISEGIGLAYGWVSWAAQTAIVVLLGLLSLILLPLYNRNQNAKA</sequence>
<dbReference type="EMBL" id="PYGD01000001">
    <property type="protein sequence ID" value="PSK95027.1"/>
    <property type="molecule type" value="Genomic_DNA"/>
</dbReference>
<evidence type="ECO:0000256" key="1">
    <source>
        <dbReference type="ARBA" id="ARBA00004651"/>
    </source>
</evidence>
<feature type="transmembrane region" description="Helical" evidence="6">
    <location>
        <begin position="277"/>
        <end position="298"/>
    </location>
</feature>
<proteinExistence type="predicted"/>
<name>A0A2P8DCX8_9BACT</name>
<evidence type="ECO:0008006" key="9">
    <source>
        <dbReference type="Google" id="ProtNLM"/>
    </source>
</evidence>
<evidence type="ECO:0000256" key="6">
    <source>
        <dbReference type="SAM" id="Phobius"/>
    </source>
</evidence>
<evidence type="ECO:0000313" key="8">
    <source>
        <dbReference type="Proteomes" id="UP000240572"/>
    </source>
</evidence>
<comment type="caution">
    <text evidence="7">The sequence shown here is derived from an EMBL/GenBank/DDBJ whole genome shotgun (WGS) entry which is preliminary data.</text>
</comment>
<feature type="transmembrane region" description="Helical" evidence="6">
    <location>
        <begin position="9"/>
        <end position="27"/>
    </location>
</feature>
<evidence type="ECO:0000256" key="2">
    <source>
        <dbReference type="ARBA" id="ARBA00022475"/>
    </source>
</evidence>
<feature type="transmembrane region" description="Helical" evidence="6">
    <location>
        <begin position="304"/>
        <end position="325"/>
    </location>
</feature>
<feature type="transmembrane region" description="Helical" evidence="6">
    <location>
        <begin position="171"/>
        <end position="193"/>
    </location>
</feature>
<protein>
    <recommendedName>
        <fullName evidence="9">Lysylphosphatidylglycerol synthase-like protein</fullName>
    </recommendedName>
</protein>
<dbReference type="RefSeq" id="WP_106521702.1">
    <property type="nucleotide sequence ID" value="NZ_PYGD01000001.1"/>
</dbReference>
<feature type="transmembrane region" description="Helical" evidence="6">
    <location>
        <begin position="252"/>
        <end position="270"/>
    </location>
</feature>
<evidence type="ECO:0000256" key="4">
    <source>
        <dbReference type="ARBA" id="ARBA00022989"/>
    </source>
</evidence>
<dbReference type="AlphaFoldDB" id="A0A2P8DCX8"/>
<keyword evidence="3 6" id="KW-0812">Transmembrane</keyword>
<accession>A0A2P8DCX8</accession>
<keyword evidence="4 6" id="KW-1133">Transmembrane helix</keyword>
<dbReference type="Pfam" id="PF03706">
    <property type="entry name" value="LPG_synthase_TM"/>
    <property type="match status" value="1"/>
</dbReference>
<gene>
    <name evidence="7" type="ORF">B0I18_1011191</name>
</gene>